<accession>A0A502CSC7</accession>
<dbReference type="EMBL" id="RCZK01000001">
    <property type="protein sequence ID" value="TPG15632.1"/>
    <property type="molecule type" value="Genomic_DNA"/>
</dbReference>
<evidence type="ECO:0000313" key="2">
    <source>
        <dbReference type="EMBL" id="TPG15632.1"/>
    </source>
</evidence>
<dbReference type="AlphaFoldDB" id="A0A502CSC7"/>
<proteinExistence type="predicted"/>
<keyword evidence="1" id="KW-1133">Transmembrane helix</keyword>
<evidence type="ECO:0000256" key="1">
    <source>
        <dbReference type="SAM" id="Phobius"/>
    </source>
</evidence>
<keyword evidence="1" id="KW-0472">Membrane</keyword>
<name>A0A502CSC7_9SPHN</name>
<feature type="transmembrane region" description="Helical" evidence="1">
    <location>
        <begin position="17"/>
        <end position="36"/>
    </location>
</feature>
<sequence>MNLVASGIGSLPLCAKIAIAAILAVGAAAIGGWGVIRAWYSVDDRRGLLVLVAHASAAIGLGVAYLGWCSWALGG</sequence>
<feature type="transmembrane region" description="Helical" evidence="1">
    <location>
        <begin position="48"/>
        <end position="68"/>
    </location>
</feature>
<evidence type="ECO:0000313" key="3">
    <source>
        <dbReference type="Proteomes" id="UP000318413"/>
    </source>
</evidence>
<gene>
    <name evidence="2" type="ORF">EAH84_02255</name>
</gene>
<dbReference type="Proteomes" id="UP000318413">
    <property type="component" value="Unassembled WGS sequence"/>
</dbReference>
<organism evidence="2 3">
    <name type="scientific">Sphingomonas oligophenolica</name>
    <dbReference type="NCBI Taxonomy" id="301154"/>
    <lineage>
        <taxon>Bacteria</taxon>
        <taxon>Pseudomonadati</taxon>
        <taxon>Pseudomonadota</taxon>
        <taxon>Alphaproteobacteria</taxon>
        <taxon>Sphingomonadales</taxon>
        <taxon>Sphingomonadaceae</taxon>
        <taxon>Sphingomonas</taxon>
    </lineage>
</organism>
<keyword evidence="3" id="KW-1185">Reference proteome</keyword>
<comment type="caution">
    <text evidence="2">The sequence shown here is derived from an EMBL/GenBank/DDBJ whole genome shotgun (WGS) entry which is preliminary data.</text>
</comment>
<reference evidence="2 3" key="1">
    <citation type="journal article" date="2019" name="Environ. Microbiol.">
        <title>Species interactions and distinct microbial communities in high Arctic permafrost affected cryosols are associated with the CH4 and CO2 gas fluxes.</title>
        <authorList>
            <person name="Altshuler I."/>
            <person name="Hamel J."/>
            <person name="Turney S."/>
            <person name="Magnuson E."/>
            <person name="Levesque R."/>
            <person name="Greer C."/>
            <person name="Whyte L.G."/>
        </authorList>
    </citation>
    <scope>NUCLEOTIDE SEQUENCE [LARGE SCALE GENOMIC DNA]</scope>
    <source>
        <strain evidence="2 3">S5.1</strain>
    </source>
</reference>
<keyword evidence="1" id="KW-0812">Transmembrane</keyword>
<protein>
    <submittedName>
        <fullName evidence="2">Uncharacterized protein</fullName>
    </submittedName>
</protein>